<keyword evidence="2" id="KW-0004">4Fe-4S</keyword>
<dbReference type="Pfam" id="PF04055">
    <property type="entry name" value="Radical_SAM"/>
    <property type="match status" value="1"/>
</dbReference>
<dbReference type="InterPro" id="IPR017200">
    <property type="entry name" value="PqqE-like"/>
</dbReference>
<dbReference type="EMBL" id="PFPS01000129">
    <property type="protein sequence ID" value="PJA01975.1"/>
    <property type="molecule type" value="Genomic_DNA"/>
</dbReference>
<evidence type="ECO:0000259" key="7">
    <source>
        <dbReference type="PROSITE" id="PS51918"/>
    </source>
</evidence>
<dbReference type="PIRSF" id="PIRSF037420">
    <property type="entry name" value="PQQ_syn_pqqE"/>
    <property type="match status" value="1"/>
</dbReference>
<dbReference type="InterPro" id="IPR006638">
    <property type="entry name" value="Elp3/MiaA/NifB-like_rSAM"/>
</dbReference>
<comment type="caution">
    <text evidence="8">The sequence shown here is derived from an EMBL/GenBank/DDBJ whole genome shotgun (WGS) entry which is preliminary data.</text>
</comment>
<dbReference type="NCBIfam" id="TIGR04085">
    <property type="entry name" value="rSAM_more_4Fe4S"/>
    <property type="match status" value="1"/>
</dbReference>
<dbReference type="SUPFAM" id="SSF102114">
    <property type="entry name" value="Radical SAM enzymes"/>
    <property type="match status" value="1"/>
</dbReference>
<evidence type="ECO:0000256" key="4">
    <source>
        <dbReference type="ARBA" id="ARBA00022723"/>
    </source>
</evidence>
<accession>A0A2M7VJE6</accession>
<evidence type="ECO:0000256" key="5">
    <source>
        <dbReference type="ARBA" id="ARBA00023004"/>
    </source>
</evidence>
<dbReference type="AlphaFoldDB" id="A0A2M7VJE6"/>
<evidence type="ECO:0000256" key="3">
    <source>
        <dbReference type="ARBA" id="ARBA00022691"/>
    </source>
</evidence>
<evidence type="ECO:0000256" key="6">
    <source>
        <dbReference type="ARBA" id="ARBA00023014"/>
    </source>
</evidence>
<organism evidence="8 9">
    <name type="scientific">bacterium (Candidatus Gribaldobacteria) CG_4_10_14_0_2_um_filter_36_18</name>
    <dbReference type="NCBI Taxonomy" id="2014264"/>
    <lineage>
        <taxon>Bacteria</taxon>
        <taxon>Candidatus Gribaldobacteria</taxon>
    </lineage>
</organism>
<dbReference type="Gene3D" id="3.20.20.70">
    <property type="entry name" value="Aldolase class I"/>
    <property type="match status" value="1"/>
</dbReference>
<feature type="domain" description="Radical SAM core" evidence="7">
    <location>
        <begin position="10"/>
        <end position="229"/>
    </location>
</feature>
<dbReference type="GO" id="GO:0003824">
    <property type="term" value="F:catalytic activity"/>
    <property type="evidence" value="ECO:0007669"/>
    <property type="project" value="InterPro"/>
</dbReference>
<dbReference type="InterPro" id="IPR050377">
    <property type="entry name" value="Radical_SAM_PqqE_MftC-like"/>
</dbReference>
<dbReference type="SFLD" id="SFLDG01067">
    <property type="entry name" value="SPASM/twitch_domain_containing"/>
    <property type="match status" value="1"/>
</dbReference>
<protein>
    <submittedName>
        <fullName evidence="8">Radical SAM protein</fullName>
    </submittedName>
</protein>
<evidence type="ECO:0000256" key="2">
    <source>
        <dbReference type="ARBA" id="ARBA00022485"/>
    </source>
</evidence>
<dbReference type="SMART" id="SM00729">
    <property type="entry name" value="Elp3"/>
    <property type="match status" value="1"/>
</dbReference>
<dbReference type="GO" id="GO:0046872">
    <property type="term" value="F:metal ion binding"/>
    <property type="evidence" value="ECO:0007669"/>
    <property type="project" value="UniProtKB-KW"/>
</dbReference>
<dbReference type="InterPro" id="IPR007197">
    <property type="entry name" value="rSAM"/>
</dbReference>
<evidence type="ECO:0000256" key="1">
    <source>
        <dbReference type="ARBA" id="ARBA00001966"/>
    </source>
</evidence>
<keyword evidence="6" id="KW-0411">Iron-sulfur</keyword>
<dbReference type="InterPro" id="IPR013785">
    <property type="entry name" value="Aldolase_TIM"/>
</dbReference>
<dbReference type="GO" id="GO:0051539">
    <property type="term" value="F:4 iron, 4 sulfur cluster binding"/>
    <property type="evidence" value="ECO:0007669"/>
    <property type="project" value="UniProtKB-KW"/>
</dbReference>
<name>A0A2M7VJE6_9BACT</name>
<dbReference type="SFLD" id="SFLDS00029">
    <property type="entry name" value="Radical_SAM"/>
    <property type="match status" value="1"/>
</dbReference>
<dbReference type="PROSITE" id="PS51918">
    <property type="entry name" value="RADICAL_SAM"/>
    <property type="match status" value="1"/>
</dbReference>
<dbReference type="Pfam" id="PF13186">
    <property type="entry name" value="SPASM"/>
    <property type="match status" value="1"/>
</dbReference>
<dbReference type="InterPro" id="IPR058240">
    <property type="entry name" value="rSAM_sf"/>
</dbReference>
<sequence>MIQNRDLGLRKGYFTLQWHVTSECPNRCKHCYIEDFERGKELSFETCLEIIDDFHKMLSDLNVPGRINLTGGDPLSRPDIYKLIDYAVQKKIMVGILGNPDLLDYTIASRLKKLGVVRYQISIDGLEETHDSLRSPGSFQRSLRGLRMLNRVGIPSVTMFTLSKLNAKDLIPVIRLMAKENVYIFDFARLVPIGRGKDLKNEMFEPLEYRDLLLRVLEEYKELQEAGFRTIFGRKDHLWKLLYTELGLWRPLLNQGKKIIYSGCSIGINLLTILSEGTVYSCRRVPITIGKVPEQSLLEIFLNSEKLSEMRQEEKIESCNQCELWQFCRGCRAVAFGTSGSYFAPDPQCWKREEK</sequence>
<evidence type="ECO:0000313" key="8">
    <source>
        <dbReference type="EMBL" id="PJA01975.1"/>
    </source>
</evidence>
<gene>
    <name evidence="8" type="ORF">COX73_03220</name>
</gene>
<dbReference type="PANTHER" id="PTHR11228">
    <property type="entry name" value="RADICAL SAM DOMAIN PROTEIN"/>
    <property type="match status" value="1"/>
</dbReference>
<dbReference type="CDD" id="cd01335">
    <property type="entry name" value="Radical_SAM"/>
    <property type="match status" value="1"/>
</dbReference>
<proteinExistence type="predicted"/>
<dbReference type="InterPro" id="IPR023885">
    <property type="entry name" value="4Fe4S-binding_SPASM_dom"/>
</dbReference>
<comment type="cofactor">
    <cofactor evidence="1">
        <name>[4Fe-4S] cluster</name>
        <dbReference type="ChEBI" id="CHEBI:49883"/>
    </cofactor>
</comment>
<evidence type="ECO:0000313" key="9">
    <source>
        <dbReference type="Proteomes" id="UP000231469"/>
    </source>
</evidence>
<keyword evidence="5" id="KW-0408">Iron</keyword>
<dbReference type="PANTHER" id="PTHR11228:SF7">
    <property type="entry name" value="PQQA PEPTIDE CYCLASE"/>
    <property type="match status" value="1"/>
</dbReference>
<dbReference type="SFLD" id="SFLDG01386">
    <property type="entry name" value="main_SPASM_domain-containing"/>
    <property type="match status" value="1"/>
</dbReference>
<dbReference type="Proteomes" id="UP000231469">
    <property type="component" value="Unassembled WGS sequence"/>
</dbReference>
<reference evidence="9" key="1">
    <citation type="submission" date="2017-09" db="EMBL/GenBank/DDBJ databases">
        <title>Depth-based differentiation of microbial function through sediment-hosted aquifers and enrichment of novel symbionts in the deep terrestrial subsurface.</title>
        <authorList>
            <person name="Probst A.J."/>
            <person name="Ladd B."/>
            <person name="Jarett J.K."/>
            <person name="Geller-Mcgrath D.E."/>
            <person name="Sieber C.M.K."/>
            <person name="Emerson J.B."/>
            <person name="Anantharaman K."/>
            <person name="Thomas B.C."/>
            <person name="Malmstrom R."/>
            <person name="Stieglmeier M."/>
            <person name="Klingl A."/>
            <person name="Woyke T."/>
            <person name="Ryan C.M."/>
            <person name="Banfield J.F."/>
        </authorList>
    </citation>
    <scope>NUCLEOTIDE SEQUENCE [LARGE SCALE GENOMIC DNA]</scope>
</reference>
<keyword evidence="3" id="KW-0949">S-adenosyl-L-methionine</keyword>
<keyword evidence="4" id="KW-0479">Metal-binding</keyword>